<dbReference type="Proteomes" id="UP000014974">
    <property type="component" value="Unassembled WGS sequence"/>
</dbReference>
<comment type="caution">
    <text evidence="1">The sequence shown here is derived from an EMBL/GenBank/DDBJ whole genome shotgun (WGS) entry which is preliminary data.</text>
</comment>
<reference evidence="1 2" key="1">
    <citation type="journal article" date="2013" name="Genome Announc.">
        <title>Draft Genome Sequence of Cyclobacterium qasimii Strain M12-11BT, Isolated from Arctic Marine Sediment.</title>
        <authorList>
            <person name="Shivaji S."/>
            <person name="Ara S."/>
            <person name="Singh A."/>
            <person name="Kumar Pinnaka A."/>
        </authorList>
    </citation>
    <scope>NUCLEOTIDE SEQUENCE [LARGE SCALE GENOMIC DNA]</scope>
    <source>
        <strain evidence="1 2">M12-11B</strain>
    </source>
</reference>
<dbReference type="EMBL" id="ATNM01000146">
    <property type="protein sequence ID" value="EPR66517.1"/>
    <property type="molecule type" value="Genomic_DNA"/>
</dbReference>
<protein>
    <submittedName>
        <fullName evidence="1">Uncharacterized protein</fullName>
    </submittedName>
</protein>
<name>S7VAB8_9BACT</name>
<sequence>MECLRKNPPLSPFEEKGDFVLSGLTSALLALNSLSPFQ</sequence>
<dbReference type="AlphaFoldDB" id="S7VAB8"/>
<evidence type="ECO:0000313" key="1">
    <source>
        <dbReference type="EMBL" id="EPR66517.1"/>
    </source>
</evidence>
<proteinExistence type="predicted"/>
<evidence type="ECO:0000313" key="2">
    <source>
        <dbReference type="Proteomes" id="UP000014974"/>
    </source>
</evidence>
<gene>
    <name evidence="1" type="ORF">ADICYQ_4429</name>
</gene>
<organism evidence="1 2">
    <name type="scientific">Cyclobacterium qasimii M12-11B</name>
    <dbReference type="NCBI Taxonomy" id="641524"/>
    <lineage>
        <taxon>Bacteria</taxon>
        <taxon>Pseudomonadati</taxon>
        <taxon>Bacteroidota</taxon>
        <taxon>Cytophagia</taxon>
        <taxon>Cytophagales</taxon>
        <taxon>Cyclobacteriaceae</taxon>
        <taxon>Cyclobacterium</taxon>
    </lineage>
</organism>
<accession>S7VAB8</accession>